<dbReference type="GO" id="GO:0031048">
    <property type="term" value="P:regulatory ncRNA-mediated heterochromatin formation"/>
    <property type="evidence" value="ECO:0007669"/>
    <property type="project" value="TreeGrafter"/>
</dbReference>
<keyword evidence="4" id="KW-1185">Reference proteome</keyword>
<dbReference type="Pfam" id="PF13086">
    <property type="entry name" value="AAA_11"/>
    <property type="match status" value="1"/>
</dbReference>
<dbReference type="GO" id="GO:0004386">
    <property type="term" value="F:helicase activity"/>
    <property type="evidence" value="ECO:0007669"/>
    <property type="project" value="InterPro"/>
</dbReference>
<dbReference type="InterPro" id="IPR041679">
    <property type="entry name" value="DNA2/NAM7-like_C"/>
</dbReference>
<dbReference type="FunFam" id="3.40.50.300:FF:001366">
    <property type="entry name" value="ATP binding protein, putative"/>
    <property type="match status" value="1"/>
</dbReference>
<dbReference type="EMBL" id="CCKQ01014398">
    <property type="protein sequence ID" value="CDW86153.1"/>
    <property type="molecule type" value="Genomic_DNA"/>
</dbReference>
<feature type="domain" description="DNA2/NAM7 helicase-like C-terminal" evidence="2">
    <location>
        <begin position="94"/>
        <end position="281"/>
    </location>
</feature>
<feature type="domain" description="DNA2/NAM7 helicase helicase" evidence="1">
    <location>
        <begin position="6"/>
        <end position="81"/>
    </location>
</feature>
<evidence type="ECO:0008006" key="5">
    <source>
        <dbReference type="Google" id="ProtNLM"/>
    </source>
</evidence>
<dbReference type="OrthoDB" id="392140at2759"/>
<dbReference type="CDD" id="cd18808">
    <property type="entry name" value="SF1_C_Upf1"/>
    <property type="match status" value="1"/>
</dbReference>
<gene>
    <name evidence="3" type="primary">Contig16802.g17895</name>
    <name evidence="3" type="ORF">STYLEM_15244</name>
</gene>
<evidence type="ECO:0000313" key="3">
    <source>
        <dbReference type="EMBL" id="CDW86153.1"/>
    </source>
</evidence>
<name>A0A078AZB4_STYLE</name>
<dbReference type="Pfam" id="PF13087">
    <property type="entry name" value="AAA_12"/>
    <property type="match status" value="1"/>
</dbReference>
<evidence type="ECO:0000313" key="4">
    <source>
        <dbReference type="Proteomes" id="UP000039865"/>
    </source>
</evidence>
<sequence>MKFQQKKELQSIVYATALNQADVVAMTTTGCAKNSELLKDVNFPIVIVEEAAEVFEGHILTALNEKTEHLVLIGDHMQLRPSPAVYQLEKEYNLSMSMFERLVKSDFKYTTLTNQRRMRPEISQLVKFLYPKLTDDARVKLYPNIRGIEKNLFFMTHSQQEASDDNIQSKYNDYEANMIIKFTSYLLQQKYQASQITILSLYQAQSFHIKNKLKQMFNDTDPINKVKAVTVDNFQGEENDIIILSLVRSNSQNNIGYLKVSNRVCVALSRAKHGMYIFGNSECLIKQKGFDEQGNLWIEVLKYLAKNNYYGDTLNLCCRNHKTITAVKKPEDFDKVAQGGCNRICEIQMSCGHTCKSVCHNYEVTLKDPTGHDSVKFSLCQIAIMKTQQTVHRWVKLNARFNVKKLNSVVIDVQVLVLLIVHLKNVVNRLQRLCLIVVTKLKLNVHFPMSNLRKQQLQVVMLNVGNHSNVGMLAQKHVSCTIAPCTKACPIILDCGHYCIGLCGDQCPSICRECQPDHEAFDSFEGDYQSKFVQIDCGHLFESTYLDNLFKKNQLQEKGIIQHYILLLSLERKLLIISFMISFAKSFKKEWYYNNEEELLQLDPVRKILEQDAQMAFQLIKQKKFIVTANEFLRFESLAKNYDETKDLKHLYSKIPQQFGLLSENWFSCKKNHLFAVGNFDGSKEYLKCPKCQQAKKVAITSSQ</sequence>
<dbReference type="InterPro" id="IPR027417">
    <property type="entry name" value="P-loop_NTPase"/>
</dbReference>
<reference evidence="3 4" key="1">
    <citation type="submission" date="2014-06" db="EMBL/GenBank/DDBJ databases">
        <authorList>
            <person name="Swart Estienne"/>
        </authorList>
    </citation>
    <scope>NUCLEOTIDE SEQUENCE [LARGE SCALE GENOMIC DNA]</scope>
    <source>
        <strain evidence="3 4">130c</strain>
    </source>
</reference>
<organism evidence="3 4">
    <name type="scientific">Stylonychia lemnae</name>
    <name type="common">Ciliate</name>
    <dbReference type="NCBI Taxonomy" id="5949"/>
    <lineage>
        <taxon>Eukaryota</taxon>
        <taxon>Sar</taxon>
        <taxon>Alveolata</taxon>
        <taxon>Ciliophora</taxon>
        <taxon>Intramacronucleata</taxon>
        <taxon>Spirotrichea</taxon>
        <taxon>Stichotrichia</taxon>
        <taxon>Sporadotrichida</taxon>
        <taxon>Oxytrichidae</taxon>
        <taxon>Stylonychinae</taxon>
        <taxon>Stylonychia</taxon>
    </lineage>
</organism>
<dbReference type="PANTHER" id="PTHR10887">
    <property type="entry name" value="DNA2/NAM7 HELICASE FAMILY"/>
    <property type="match status" value="1"/>
</dbReference>
<dbReference type="InterPro" id="IPR047187">
    <property type="entry name" value="SF1_C_Upf1"/>
</dbReference>
<dbReference type="AlphaFoldDB" id="A0A078AZB4"/>
<dbReference type="SUPFAM" id="SSF52540">
    <property type="entry name" value="P-loop containing nucleoside triphosphate hydrolases"/>
    <property type="match status" value="1"/>
</dbReference>
<proteinExistence type="predicted"/>
<evidence type="ECO:0000259" key="1">
    <source>
        <dbReference type="Pfam" id="PF13086"/>
    </source>
</evidence>
<evidence type="ECO:0000259" key="2">
    <source>
        <dbReference type="Pfam" id="PF13087"/>
    </source>
</evidence>
<dbReference type="InterPro" id="IPR045055">
    <property type="entry name" value="DNA2/NAM7-like"/>
</dbReference>
<dbReference type="PANTHER" id="PTHR10887:SF341">
    <property type="entry name" value="NFX1-TYPE ZINC FINGER-CONTAINING PROTEIN 1"/>
    <property type="match status" value="1"/>
</dbReference>
<dbReference type="Gene3D" id="3.40.50.300">
    <property type="entry name" value="P-loop containing nucleotide triphosphate hydrolases"/>
    <property type="match status" value="2"/>
</dbReference>
<accession>A0A078AZB4</accession>
<dbReference type="GO" id="GO:0031380">
    <property type="term" value="C:nuclear RNA-directed RNA polymerase complex"/>
    <property type="evidence" value="ECO:0007669"/>
    <property type="project" value="TreeGrafter"/>
</dbReference>
<dbReference type="Proteomes" id="UP000039865">
    <property type="component" value="Unassembled WGS sequence"/>
</dbReference>
<dbReference type="InParanoid" id="A0A078AZB4"/>
<protein>
    <recommendedName>
        <fullName evidence="5">NFX1-type zinc finger-containing protein 1</fullName>
    </recommendedName>
</protein>
<dbReference type="InterPro" id="IPR041677">
    <property type="entry name" value="DNA2/NAM7_AAA_11"/>
</dbReference>